<name>A0ABQ8SYL3_PERAM</name>
<reference evidence="2 3" key="1">
    <citation type="journal article" date="2022" name="Allergy">
        <title>Genome assembly and annotation of Periplaneta americana reveal a comprehensive cockroach allergen profile.</title>
        <authorList>
            <person name="Wang L."/>
            <person name="Xiong Q."/>
            <person name="Saelim N."/>
            <person name="Wang L."/>
            <person name="Nong W."/>
            <person name="Wan A.T."/>
            <person name="Shi M."/>
            <person name="Liu X."/>
            <person name="Cao Q."/>
            <person name="Hui J.H.L."/>
            <person name="Sookrung N."/>
            <person name="Leung T.F."/>
            <person name="Tungtrongchitr A."/>
            <person name="Tsui S.K.W."/>
        </authorList>
    </citation>
    <scope>NUCLEOTIDE SEQUENCE [LARGE SCALE GENOMIC DNA]</scope>
    <source>
        <strain evidence="2">PWHHKU_190912</strain>
    </source>
</reference>
<feature type="compositionally biased region" description="Basic and acidic residues" evidence="1">
    <location>
        <begin position="54"/>
        <end position="68"/>
    </location>
</feature>
<organism evidence="2 3">
    <name type="scientific">Periplaneta americana</name>
    <name type="common">American cockroach</name>
    <name type="synonym">Blatta americana</name>
    <dbReference type="NCBI Taxonomy" id="6978"/>
    <lineage>
        <taxon>Eukaryota</taxon>
        <taxon>Metazoa</taxon>
        <taxon>Ecdysozoa</taxon>
        <taxon>Arthropoda</taxon>
        <taxon>Hexapoda</taxon>
        <taxon>Insecta</taxon>
        <taxon>Pterygota</taxon>
        <taxon>Neoptera</taxon>
        <taxon>Polyneoptera</taxon>
        <taxon>Dictyoptera</taxon>
        <taxon>Blattodea</taxon>
        <taxon>Blattoidea</taxon>
        <taxon>Blattidae</taxon>
        <taxon>Blattinae</taxon>
        <taxon>Periplaneta</taxon>
    </lineage>
</organism>
<feature type="region of interest" description="Disordered" evidence="1">
    <location>
        <begin position="46"/>
        <end position="115"/>
    </location>
</feature>
<evidence type="ECO:0000313" key="3">
    <source>
        <dbReference type="Proteomes" id="UP001148838"/>
    </source>
</evidence>
<comment type="caution">
    <text evidence="2">The sequence shown here is derived from an EMBL/GenBank/DDBJ whole genome shotgun (WGS) entry which is preliminary data.</text>
</comment>
<feature type="compositionally biased region" description="Polar residues" evidence="1">
    <location>
        <begin position="90"/>
        <end position="105"/>
    </location>
</feature>
<accession>A0ABQ8SYL3</accession>
<feature type="compositionally biased region" description="Low complexity" evidence="1">
    <location>
        <begin position="69"/>
        <end position="79"/>
    </location>
</feature>
<protein>
    <submittedName>
        <fullName evidence="2">Uncharacterized protein</fullName>
    </submittedName>
</protein>
<feature type="region of interest" description="Disordered" evidence="1">
    <location>
        <begin position="134"/>
        <end position="153"/>
    </location>
</feature>
<dbReference type="Proteomes" id="UP001148838">
    <property type="component" value="Unassembled WGS sequence"/>
</dbReference>
<feature type="compositionally biased region" description="Basic and acidic residues" evidence="1">
    <location>
        <begin position="80"/>
        <end position="89"/>
    </location>
</feature>
<gene>
    <name evidence="2" type="ORF">ANN_15045</name>
</gene>
<dbReference type="EMBL" id="JAJSOF020000019">
    <property type="protein sequence ID" value="KAJ4439088.1"/>
    <property type="molecule type" value="Genomic_DNA"/>
</dbReference>
<sequence length="341" mass="37898">MAVDIGHIRQHICLTWSQATKGNIEGGGFGPVLWIEFGVAQWSERLEEDSDESSDVRRRSSDNSDIESRAASSSSSLRHTTSESEKKPDSTVSSERNKTMRNGINDNVRVNKKTPSTSSLFDVKDLCQNKVDNHGEKRQWKEGSLTGSKTNLENSPLKKLKLNFASSSDTSEKRTDSDSDVRNQTDLLLRLGGDASSGSPRKVVLSYQKTIYVIFSKLRETVNTKNVLKCLSLKLKVGREPSKCLTREASHPTCRNLPRNFGDITDVLREDHVQNISCLFPLQGPKIEAGILLRPDDNAAQLDIPASLASGVECACEMEYTLSRPIFSMKYKQETEVTGIE</sequence>
<evidence type="ECO:0000313" key="2">
    <source>
        <dbReference type="EMBL" id="KAJ4439088.1"/>
    </source>
</evidence>
<keyword evidence="3" id="KW-1185">Reference proteome</keyword>
<proteinExistence type="predicted"/>
<evidence type="ECO:0000256" key="1">
    <source>
        <dbReference type="SAM" id="MobiDB-lite"/>
    </source>
</evidence>